<evidence type="ECO:0000313" key="2">
    <source>
        <dbReference type="EMBL" id="RYN71893.1"/>
    </source>
</evidence>
<comment type="caution">
    <text evidence="2">The sequence shown here is derived from an EMBL/GenBank/DDBJ whole genome shotgun (WGS) entry which is preliminary data.</text>
</comment>
<name>A0A4Q4N9T0_ALTAL</name>
<accession>A0A4Q4N9T0</accession>
<dbReference type="EMBL" id="PDXD01000029">
    <property type="protein sequence ID" value="RYN71893.1"/>
    <property type="molecule type" value="Genomic_DNA"/>
</dbReference>
<dbReference type="AlphaFoldDB" id="A0A4Q4N9T0"/>
<dbReference type="PANTHER" id="PTHR33112">
    <property type="entry name" value="DOMAIN PROTEIN, PUTATIVE-RELATED"/>
    <property type="match status" value="1"/>
</dbReference>
<gene>
    <name evidence="2" type="ORF">AA0117_g9052</name>
</gene>
<organism evidence="2 3">
    <name type="scientific">Alternaria alternata</name>
    <name type="common">Alternaria rot fungus</name>
    <name type="synonym">Torula alternata</name>
    <dbReference type="NCBI Taxonomy" id="5599"/>
    <lineage>
        <taxon>Eukaryota</taxon>
        <taxon>Fungi</taxon>
        <taxon>Dikarya</taxon>
        <taxon>Ascomycota</taxon>
        <taxon>Pezizomycotina</taxon>
        <taxon>Dothideomycetes</taxon>
        <taxon>Pleosporomycetidae</taxon>
        <taxon>Pleosporales</taxon>
        <taxon>Pleosporineae</taxon>
        <taxon>Pleosporaceae</taxon>
        <taxon>Alternaria</taxon>
        <taxon>Alternaria sect. Alternaria</taxon>
        <taxon>Alternaria alternata complex</taxon>
    </lineage>
</organism>
<dbReference type="PANTHER" id="PTHR33112:SF16">
    <property type="entry name" value="HETEROKARYON INCOMPATIBILITY DOMAIN-CONTAINING PROTEIN"/>
    <property type="match status" value="1"/>
</dbReference>
<protein>
    <submittedName>
        <fullName evidence="2">Uncharacterized protein</fullName>
    </submittedName>
</protein>
<dbReference type="Proteomes" id="UP000291422">
    <property type="component" value="Unassembled WGS sequence"/>
</dbReference>
<evidence type="ECO:0000256" key="1">
    <source>
        <dbReference type="SAM" id="MobiDB-lite"/>
    </source>
</evidence>
<evidence type="ECO:0000313" key="3">
    <source>
        <dbReference type="Proteomes" id="UP000291422"/>
    </source>
</evidence>
<reference evidence="3" key="1">
    <citation type="journal article" date="2019" name="bioRxiv">
        <title>Genomics, evolutionary history and diagnostics of the Alternaria alternata species group including apple and Asian pear pathotypes.</title>
        <authorList>
            <person name="Armitage A.D."/>
            <person name="Cockerton H.M."/>
            <person name="Sreenivasaprasad S."/>
            <person name="Woodhall J.W."/>
            <person name="Lane C.R."/>
            <person name="Harrison R.J."/>
            <person name="Clarkson J.P."/>
        </authorList>
    </citation>
    <scope>NUCLEOTIDE SEQUENCE [LARGE SCALE GENOMIC DNA]</scope>
    <source>
        <strain evidence="3">FERA 1177</strain>
    </source>
</reference>
<feature type="region of interest" description="Disordered" evidence="1">
    <location>
        <begin position="42"/>
        <end position="66"/>
    </location>
</feature>
<sequence>MKLEIVRREWMHRHNLRHTSQRVTRALKSGIVHYQDVRNRESLLKSGSRRKNNDDSTAPDLATNESDARPRILFDSKLEYIHPQKLNDEAIRKWRYIVSDYTDMNLTNPRDRLPAIAGVATQFERLMGGRYLAGLWESALPGDLLWRMDRSAQYTQQYRAPTWSWASIEGKVKYYKMTSYNPEFSIVRALCDPLSKINPFGEVASGSLEVNAIAADLEFSLDLFKDKARSRQPIRVEFMRDTALFIPDCDLTMSAAPLHVHAHDSHHLDYRFLCIGDFNVERTDATVIESRSDPGMPLAVSLVVHRVDEGKYKRVGILERYRVNYPKEVGSPRNDPDAAINRYVYYLKQELDSQLQDRRHKNSQAQSTWKSLKGLVLI</sequence>
<dbReference type="VEuPathDB" id="FungiDB:CC77DRAFT_969804"/>
<proteinExistence type="predicted"/>